<evidence type="ECO:0000256" key="5">
    <source>
        <dbReference type="ARBA" id="ARBA00023004"/>
    </source>
</evidence>
<accession>A0A0S8G9K5</accession>
<dbReference type="InterPro" id="IPR024934">
    <property type="entry name" value="Rubredoxin-like_dom"/>
</dbReference>
<comment type="cofactor">
    <cofactor evidence="6 7">
        <name>Fe(3+)</name>
        <dbReference type="ChEBI" id="CHEBI:29034"/>
    </cofactor>
    <text evidence="6 7">Binds 1 Fe(3+) ion per subunit.</text>
</comment>
<dbReference type="EMBL" id="LJUO01000117">
    <property type="protein sequence ID" value="KPK69638.1"/>
    <property type="molecule type" value="Genomic_DNA"/>
</dbReference>
<evidence type="ECO:0000256" key="7">
    <source>
        <dbReference type="PIRSR" id="PIRSR000071-1"/>
    </source>
</evidence>
<dbReference type="FunFam" id="2.20.28.10:FF:000001">
    <property type="entry name" value="Rubredoxin"/>
    <property type="match status" value="1"/>
</dbReference>
<keyword evidence="3 6" id="KW-0479">Metal-binding</keyword>
<dbReference type="PROSITE" id="PS50903">
    <property type="entry name" value="RUBREDOXIN_LIKE"/>
    <property type="match status" value="1"/>
</dbReference>
<dbReference type="AlphaFoldDB" id="A0A0S8G9K5"/>
<dbReference type="InterPro" id="IPR050526">
    <property type="entry name" value="Rubredoxin_ET"/>
</dbReference>
<feature type="binding site" evidence="7">
    <location>
        <position position="42"/>
    </location>
    <ligand>
        <name>Fe cation</name>
        <dbReference type="ChEBI" id="CHEBI:24875"/>
    </ligand>
</feature>
<comment type="similarity">
    <text evidence="1 6">Belongs to the rubredoxin family.</text>
</comment>
<dbReference type="InterPro" id="IPR024935">
    <property type="entry name" value="Rubredoxin_dom"/>
</dbReference>
<dbReference type="PANTHER" id="PTHR47627">
    <property type="entry name" value="RUBREDOXIN"/>
    <property type="match status" value="1"/>
</dbReference>
<organism evidence="9 10">
    <name type="scientific">candidate division WOR_3 bacterium SM23_60</name>
    <dbReference type="NCBI Taxonomy" id="1703780"/>
    <lineage>
        <taxon>Bacteria</taxon>
        <taxon>Bacteria division WOR-3</taxon>
    </lineage>
</organism>
<dbReference type="Pfam" id="PF00301">
    <property type="entry name" value="Rubredoxin"/>
    <property type="match status" value="1"/>
</dbReference>
<evidence type="ECO:0000256" key="6">
    <source>
        <dbReference type="PIRNR" id="PIRNR000071"/>
    </source>
</evidence>
<sequence length="54" mass="6339">MERYRCFTCDYIYDPKKGDPESGIEPGRPFKELPDHWGCPECGAPKETFNRIEE</sequence>
<dbReference type="Proteomes" id="UP000051096">
    <property type="component" value="Unassembled WGS sequence"/>
</dbReference>
<feature type="binding site" evidence="7">
    <location>
        <position position="39"/>
    </location>
    <ligand>
        <name>Fe cation</name>
        <dbReference type="ChEBI" id="CHEBI:24875"/>
    </ligand>
</feature>
<dbReference type="PROSITE" id="PS00202">
    <property type="entry name" value="RUBREDOXIN"/>
    <property type="match status" value="1"/>
</dbReference>
<keyword evidence="5 6" id="KW-0408">Iron</keyword>
<feature type="domain" description="Rubredoxin-like" evidence="8">
    <location>
        <begin position="1"/>
        <end position="52"/>
    </location>
</feature>
<comment type="caution">
    <text evidence="9">The sequence shown here is derived from an EMBL/GenBank/DDBJ whole genome shotgun (WGS) entry which is preliminary data.</text>
</comment>
<reference evidence="9 10" key="1">
    <citation type="journal article" date="2015" name="Microbiome">
        <title>Genomic resolution of linkages in carbon, nitrogen, and sulfur cycling among widespread estuary sediment bacteria.</title>
        <authorList>
            <person name="Baker B.J."/>
            <person name="Lazar C.S."/>
            <person name="Teske A.P."/>
            <person name="Dick G.J."/>
        </authorList>
    </citation>
    <scope>NUCLEOTIDE SEQUENCE [LARGE SCALE GENOMIC DNA]</scope>
    <source>
        <strain evidence="9">SM23_60</strain>
    </source>
</reference>
<feature type="binding site" evidence="7">
    <location>
        <position position="9"/>
    </location>
    <ligand>
        <name>Fe cation</name>
        <dbReference type="ChEBI" id="CHEBI:24875"/>
    </ligand>
</feature>
<dbReference type="Gene3D" id="2.20.28.10">
    <property type="match status" value="1"/>
</dbReference>
<dbReference type="PANTHER" id="PTHR47627:SF1">
    <property type="entry name" value="RUBREDOXIN-1-RELATED"/>
    <property type="match status" value="1"/>
</dbReference>
<dbReference type="SUPFAM" id="SSF57802">
    <property type="entry name" value="Rubredoxin-like"/>
    <property type="match status" value="1"/>
</dbReference>
<evidence type="ECO:0000256" key="2">
    <source>
        <dbReference type="ARBA" id="ARBA00022448"/>
    </source>
</evidence>
<dbReference type="CDD" id="cd00730">
    <property type="entry name" value="rubredoxin"/>
    <property type="match status" value="1"/>
</dbReference>
<evidence type="ECO:0000256" key="1">
    <source>
        <dbReference type="ARBA" id="ARBA00005337"/>
    </source>
</evidence>
<evidence type="ECO:0000313" key="10">
    <source>
        <dbReference type="Proteomes" id="UP000051096"/>
    </source>
</evidence>
<evidence type="ECO:0000313" key="9">
    <source>
        <dbReference type="EMBL" id="KPK69638.1"/>
    </source>
</evidence>
<dbReference type="GO" id="GO:0043448">
    <property type="term" value="P:alkane catabolic process"/>
    <property type="evidence" value="ECO:0007669"/>
    <property type="project" value="TreeGrafter"/>
</dbReference>
<keyword evidence="2 6" id="KW-0813">Transport</keyword>
<dbReference type="PIRSF" id="PIRSF000071">
    <property type="entry name" value="Rubredoxin"/>
    <property type="match status" value="1"/>
</dbReference>
<dbReference type="InterPro" id="IPR024922">
    <property type="entry name" value="Rubredoxin"/>
</dbReference>
<evidence type="ECO:0000259" key="8">
    <source>
        <dbReference type="PROSITE" id="PS50903"/>
    </source>
</evidence>
<evidence type="ECO:0000256" key="3">
    <source>
        <dbReference type="ARBA" id="ARBA00022723"/>
    </source>
</evidence>
<dbReference type="InterPro" id="IPR018527">
    <property type="entry name" value="Rubredoxin_Fe_BS"/>
</dbReference>
<dbReference type="GO" id="GO:0009055">
    <property type="term" value="F:electron transfer activity"/>
    <property type="evidence" value="ECO:0007669"/>
    <property type="project" value="InterPro"/>
</dbReference>
<proteinExistence type="inferred from homology"/>
<dbReference type="PRINTS" id="PR00163">
    <property type="entry name" value="RUBREDOXIN"/>
</dbReference>
<protein>
    <recommendedName>
        <fullName evidence="6">Rubredoxin</fullName>
    </recommendedName>
</protein>
<gene>
    <name evidence="9" type="ORF">AMJ87_10135</name>
</gene>
<dbReference type="GO" id="GO:0005506">
    <property type="term" value="F:iron ion binding"/>
    <property type="evidence" value="ECO:0007669"/>
    <property type="project" value="InterPro"/>
</dbReference>
<keyword evidence="4 6" id="KW-0249">Electron transport</keyword>
<feature type="binding site" evidence="7">
    <location>
        <position position="6"/>
    </location>
    <ligand>
        <name>Fe cation</name>
        <dbReference type="ChEBI" id="CHEBI:24875"/>
    </ligand>
</feature>
<evidence type="ECO:0000256" key="4">
    <source>
        <dbReference type="ARBA" id="ARBA00022982"/>
    </source>
</evidence>
<name>A0A0S8G9K5_UNCW3</name>